<feature type="signal peptide" evidence="1">
    <location>
        <begin position="1"/>
        <end position="20"/>
    </location>
</feature>
<keyword evidence="5" id="KW-1185">Reference proteome</keyword>
<gene>
    <name evidence="4" type="ORF">BJ970_001529</name>
</gene>
<dbReference type="InterPro" id="IPR008302">
    <property type="entry name" value="NamZ"/>
</dbReference>
<evidence type="ECO:0000256" key="1">
    <source>
        <dbReference type="SAM" id="SignalP"/>
    </source>
</evidence>
<sequence length="407" mass="43926">MTAAALSVPAVGLAASSACANPQPTDLGYAVRTGADVLAARNWQDIAGRRVGVVTNPTGVLSSLEQVVDVMHASGAVDVVAVFGPEHGFRGTSQAGGSEGDYRDPRTGLPVYDAYGADAAKLAAMFRKAGVEQVVFDIADVGVRFYTYIWTMYTAMQAAHQVGAAFLVLDRPNPIGDQVAGPRLDPRFASGVGLLPIVQQHGMTVGELARMFDREYLPSPLAKLDVVRVEGWRARGVDSGLPWVPPSPNMPTPDTAALYPGTGLFEGTSLSEGRGTARPFEIIGAPGIDWRWAEELNAAGLPGVRFRETYFVPTFSKHANETCGGLQVHRSDQIDAIRTAVAMIVTARRLYPQVFGWRPDNMIDKLSGSDRLRTMVDAGADLSEIVDPWQIDVADFQRQRQPYLLYH</sequence>
<protein>
    <submittedName>
        <fullName evidence="4">Uncharacterized protein YbbC (DUF1343 family)</fullName>
    </submittedName>
</protein>
<reference evidence="4 5" key="1">
    <citation type="submission" date="2020-08" db="EMBL/GenBank/DDBJ databases">
        <title>Sequencing the genomes of 1000 actinobacteria strains.</title>
        <authorList>
            <person name="Klenk H.-P."/>
        </authorList>
    </citation>
    <scope>NUCLEOTIDE SEQUENCE [LARGE SCALE GENOMIC DNA]</scope>
    <source>
        <strain evidence="4 5">DSM 45584</strain>
    </source>
</reference>
<evidence type="ECO:0000259" key="3">
    <source>
        <dbReference type="Pfam" id="PF20732"/>
    </source>
</evidence>
<dbReference type="GO" id="GO:0033922">
    <property type="term" value="F:peptidoglycan beta-N-acetylmuramidase activity"/>
    <property type="evidence" value="ECO:0007669"/>
    <property type="project" value="InterPro"/>
</dbReference>
<name>A0A840Q6G6_9PSEU</name>
<dbReference type="PIRSF" id="PIRSF016719">
    <property type="entry name" value="UCP016719"/>
    <property type="match status" value="1"/>
</dbReference>
<evidence type="ECO:0000313" key="5">
    <source>
        <dbReference type="Proteomes" id="UP000584374"/>
    </source>
</evidence>
<dbReference type="Pfam" id="PF20732">
    <property type="entry name" value="NamZ_C"/>
    <property type="match status" value="1"/>
</dbReference>
<evidence type="ECO:0000313" key="4">
    <source>
        <dbReference type="EMBL" id="MBB5153995.1"/>
    </source>
</evidence>
<feature type="domain" description="Peptidoglycan beta-N-acetylmuramidase NamZ C-terminal" evidence="3">
    <location>
        <begin position="258"/>
        <end position="406"/>
    </location>
</feature>
<feature type="domain" description="Peptidoglycan beta-N-acetylmuramidase NamZ N-terminal" evidence="2">
    <location>
        <begin position="51"/>
        <end position="253"/>
    </location>
</feature>
<evidence type="ECO:0000259" key="2">
    <source>
        <dbReference type="Pfam" id="PF07075"/>
    </source>
</evidence>
<dbReference type="InterPro" id="IPR048502">
    <property type="entry name" value="NamZ_N"/>
</dbReference>
<dbReference type="EMBL" id="JACHIW010000001">
    <property type="protein sequence ID" value="MBB5153995.1"/>
    <property type="molecule type" value="Genomic_DNA"/>
</dbReference>
<dbReference type="PANTHER" id="PTHR42915:SF1">
    <property type="entry name" value="PEPTIDOGLYCAN BETA-N-ACETYLMURAMIDASE NAMZ"/>
    <property type="match status" value="1"/>
</dbReference>
<feature type="chain" id="PRO_5032665468" evidence="1">
    <location>
        <begin position="21"/>
        <end position="407"/>
    </location>
</feature>
<proteinExistence type="predicted"/>
<dbReference type="Pfam" id="PF07075">
    <property type="entry name" value="NamZ_N"/>
    <property type="match status" value="1"/>
</dbReference>
<accession>A0A840Q6G6</accession>
<dbReference type="Gene3D" id="3.40.50.12170">
    <property type="entry name" value="Uncharacterised protein PF07075, DUF1343"/>
    <property type="match status" value="1"/>
</dbReference>
<organism evidence="4 5">
    <name type="scientific">Saccharopolyspora phatthalungensis</name>
    <dbReference type="NCBI Taxonomy" id="664693"/>
    <lineage>
        <taxon>Bacteria</taxon>
        <taxon>Bacillati</taxon>
        <taxon>Actinomycetota</taxon>
        <taxon>Actinomycetes</taxon>
        <taxon>Pseudonocardiales</taxon>
        <taxon>Pseudonocardiaceae</taxon>
        <taxon>Saccharopolyspora</taxon>
    </lineage>
</organism>
<dbReference type="Proteomes" id="UP000584374">
    <property type="component" value="Unassembled WGS sequence"/>
</dbReference>
<dbReference type="InterPro" id="IPR048503">
    <property type="entry name" value="NamZ_C"/>
</dbReference>
<dbReference type="RefSeq" id="WP_246470758.1">
    <property type="nucleotide sequence ID" value="NZ_JACHIW010000001.1"/>
</dbReference>
<comment type="caution">
    <text evidence="4">The sequence shown here is derived from an EMBL/GenBank/DDBJ whole genome shotgun (WGS) entry which is preliminary data.</text>
</comment>
<dbReference type="AlphaFoldDB" id="A0A840Q6G6"/>
<keyword evidence="1" id="KW-0732">Signal</keyword>
<dbReference type="Gene3D" id="3.90.1150.140">
    <property type="match status" value="1"/>
</dbReference>
<dbReference type="PANTHER" id="PTHR42915">
    <property type="entry name" value="HYPOTHETICAL 460 KDA PROTEIN IN FEUA-SIGW INTERGENIC REGION [PRECURSOR]"/>
    <property type="match status" value="1"/>
</dbReference>